<proteinExistence type="inferred from homology"/>
<keyword evidence="3" id="KW-0333">Golgi apparatus</keyword>
<organism evidence="5 6">
    <name type="scientific">Ridgeia piscesae</name>
    <name type="common">Tubeworm</name>
    <dbReference type="NCBI Taxonomy" id="27915"/>
    <lineage>
        <taxon>Eukaryota</taxon>
        <taxon>Metazoa</taxon>
        <taxon>Spiralia</taxon>
        <taxon>Lophotrochozoa</taxon>
        <taxon>Annelida</taxon>
        <taxon>Polychaeta</taxon>
        <taxon>Sedentaria</taxon>
        <taxon>Canalipalpata</taxon>
        <taxon>Sabellida</taxon>
        <taxon>Siboglinidae</taxon>
        <taxon>Ridgeia</taxon>
    </lineage>
</organism>
<dbReference type="GO" id="GO:0008107">
    <property type="term" value="F:galactoside 2-alpha-L-fucosyltransferase activity"/>
    <property type="evidence" value="ECO:0007669"/>
    <property type="project" value="InterPro"/>
</dbReference>
<evidence type="ECO:0000256" key="3">
    <source>
        <dbReference type="RuleBase" id="RU363129"/>
    </source>
</evidence>
<dbReference type="GO" id="GO:0005975">
    <property type="term" value="P:carbohydrate metabolic process"/>
    <property type="evidence" value="ECO:0007669"/>
    <property type="project" value="InterPro"/>
</dbReference>
<dbReference type="AlphaFoldDB" id="A0AAD9L4B6"/>
<evidence type="ECO:0000256" key="1">
    <source>
        <dbReference type="ARBA" id="ARBA00022676"/>
    </source>
</evidence>
<dbReference type="EC" id="2.4.1.-" evidence="3"/>
<evidence type="ECO:0000256" key="4">
    <source>
        <dbReference type="SAM" id="MobiDB-lite"/>
    </source>
</evidence>
<feature type="transmembrane region" description="Helical" evidence="3">
    <location>
        <begin position="21"/>
        <end position="39"/>
    </location>
</feature>
<dbReference type="Pfam" id="PF01531">
    <property type="entry name" value="Glyco_transf_11"/>
    <property type="match status" value="1"/>
</dbReference>
<dbReference type="EMBL" id="JAODUO010000356">
    <property type="protein sequence ID" value="KAK2182385.1"/>
    <property type="molecule type" value="Genomic_DNA"/>
</dbReference>
<evidence type="ECO:0000313" key="6">
    <source>
        <dbReference type="Proteomes" id="UP001209878"/>
    </source>
</evidence>
<comment type="similarity">
    <text evidence="3">Belongs to the glycosyltransferase 11 family.</text>
</comment>
<dbReference type="Proteomes" id="UP001209878">
    <property type="component" value="Unassembled WGS sequence"/>
</dbReference>
<comment type="pathway">
    <text evidence="3">Protein modification; protein glycosylation.</text>
</comment>
<feature type="region of interest" description="Disordered" evidence="4">
    <location>
        <begin position="62"/>
        <end position="139"/>
    </location>
</feature>
<feature type="compositionally biased region" description="Low complexity" evidence="4">
    <location>
        <begin position="90"/>
        <end position="118"/>
    </location>
</feature>
<sequence>MAEFAPLVNTKTVSRWQRLRAGRVHFLVLVVVGLLYLTYSSEWLRGGPPILRPFYDNQTVATNSSRSNKTMPGPTTPNRSLTSTPNRSITSTPKPNRTNTTPINKTTTNITPGKTTSSRSATTVTPTRHQTTSGSGHTKTYSVYASGRGGRIGNQMFEYASAYGIARMNNRSAVTHKTKFNTLWTLFTNLSVPRSGPLPNMKTMKPGSYAAYDPKFEKLPESNVKLYGYFQSWKFFQKYERDLRAQFVFREAIRSKASEYFVNIAQTHKNNSSDKNITFVGVHVRRGDMVNLPRYRVASKSYIVKAMDAFRRNFTRVHFVVCSDDIPWCKKNLGNQKNVSFSEKRSSNVDFAILSLCNHTLATVGTYSWWAGWMAGGVTTYYTRFADPSTTLFTTLKFEDYFLPKWIPMSD</sequence>
<name>A0AAD9L4B6_RIDPI</name>
<comment type="subcellular location">
    <subcellularLocation>
        <location evidence="3">Golgi apparatus</location>
        <location evidence="3">Golgi stack membrane</location>
        <topology evidence="3">Single-pass type II membrane protein</topology>
    </subcellularLocation>
</comment>
<dbReference type="PANTHER" id="PTHR11927">
    <property type="entry name" value="GALACTOSIDE 2-L-FUCOSYLTRANSFERASE"/>
    <property type="match status" value="1"/>
</dbReference>
<keyword evidence="3" id="KW-0812">Transmembrane</keyword>
<evidence type="ECO:0000313" key="5">
    <source>
        <dbReference type="EMBL" id="KAK2182385.1"/>
    </source>
</evidence>
<evidence type="ECO:0000256" key="2">
    <source>
        <dbReference type="ARBA" id="ARBA00022679"/>
    </source>
</evidence>
<feature type="compositionally biased region" description="Polar residues" evidence="4">
    <location>
        <begin position="119"/>
        <end position="139"/>
    </location>
</feature>
<dbReference type="GO" id="GO:0032580">
    <property type="term" value="C:Golgi cisterna membrane"/>
    <property type="evidence" value="ECO:0007669"/>
    <property type="project" value="UniProtKB-SubCell"/>
</dbReference>
<dbReference type="CDD" id="cd11301">
    <property type="entry name" value="Fut1_Fut2_like"/>
    <property type="match status" value="1"/>
</dbReference>
<keyword evidence="6" id="KW-1185">Reference proteome</keyword>
<feature type="compositionally biased region" description="Polar residues" evidence="4">
    <location>
        <begin position="76"/>
        <end position="89"/>
    </location>
</feature>
<gene>
    <name evidence="5" type="ORF">NP493_355g02047</name>
</gene>
<keyword evidence="3" id="KW-0325">Glycoprotein</keyword>
<accession>A0AAD9L4B6</accession>
<keyword evidence="3" id="KW-0472">Membrane</keyword>
<dbReference type="PANTHER" id="PTHR11927:SF9">
    <property type="entry name" value="L-FUCOSYLTRANSFERASE"/>
    <property type="match status" value="1"/>
</dbReference>
<keyword evidence="1 3" id="KW-0328">Glycosyltransferase</keyword>
<keyword evidence="3" id="KW-0735">Signal-anchor</keyword>
<dbReference type="InterPro" id="IPR002516">
    <property type="entry name" value="Glyco_trans_11"/>
</dbReference>
<comment type="caution">
    <text evidence="5">The sequence shown here is derived from an EMBL/GenBank/DDBJ whole genome shotgun (WGS) entry which is preliminary data.</text>
</comment>
<protein>
    <recommendedName>
        <fullName evidence="3">L-Fucosyltransferase</fullName>
        <ecNumber evidence="3">2.4.1.-</ecNumber>
    </recommendedName>
</protein>
<keyword evidence="2 3" id="KW-0808">Transferase</keyword>
<reference evidence="5" key="1">
    <citation type="journal article" date="2023" name="Mol. Biol. Evol.">
        <title>Third-Generation Sequencing Reveals the Adaptive Role of the Epigenome in Three Deep-Sea Polychaetes.</title>
        <authorList>
            <person name="Perez M."/>
            <person name="Aroh O."/>
            <person name="Sun Y."/>
            <person name="Lan Y."/>
            <person name="Juniper S.K."/>
            <person name="Young C.R."/>
            <person name="Angers B."/>
            <person name="Qian P.Y."/>
        </authorList>
    </citation>
    <scope>NUCLEOTIDE SEQUENCE</scope>
    <source>
        <strain evidence="5">R07B-5</strain>
    </source>
</reference>
<keyword evidence="3" id="KW-1133">Transmembrane helix</keyword>